<dbReference type="CDD" id="cd00167">
    <property type="entry name" value="SANT"/>
    <property type="match status" value="2"/>
</dbReference>
<gene>
    <name evidence="3" type="ORF">M9Y10_008962</name>
</gene>
<keyword evidence="4" id="KW-1185">Reference proteome</keyword>
<accession>A0ABR2J0L5</accession>
<feature type="domain" description="HTH myb-type" evidence="2">
    <location>
        <begin position="23"/>
        <end position="74"/>
    </location>
</feature>
<dbReference type="Gene3D" id="1.10.10.60">
    <property type="entry name" value="Homeodomain-like"/>
    <property type="match status" value="2"/>
</dbReference>
<evidence type="ECO:0008006" key="5">
    <source>
        <dbReference type="Google" id="ProtNLM"/>
    </source>
</evidence>
<reference evidence="3 4" key="1">
    <citation type="submission" date="2024-04" db="EMBL/GenBank/DDBJ databases">
        <title>Tritrichomonas musculus Genome.</title>
        <authorList>
            <person name="Alves-Ferreira E."/>
            <person name="Grigg M."/>
            <person name="Lorenzi H."/>
            <person name="Galac M."/>
        </authorList>
    </citation>
    <scope>NUCLEOTIDE SEQUENCE [LARGE SCALE GENOMIC DNA]</scope>
    <source>
        <strain evidence="3 4">EAF2021</strain>
    </source>
</reference>
<dbReference type="InterPro" id="IPR001005">
    <property type="entry name" value="SANT/Myb"/>
</dbReference>
<dbReference type="InterPro" id="IPR050560">
    <property type="entry name" value="MYB_TF"/>
</dbReference>
<dbReference type="PANTHER" id="PTHR45614">
    <property type="entry name" value="MYB PROTEIN-RELATED"/>
    <property type="match status" value="1"/>
</dbReference>
<dbReference type="Proteomes" id="UP001470230">
    <property type="component" value="Unassembled WGS sequence"/>
</dbReference>
<sequence>MPRNCAKDILNEIEYMLPQELQKHKQIRQKFTNEEDLLIIKLVGDNQYPNWNEIAKNIPSKSGRQCRERFQNYLSPNLSKEPWTKEEDELIISLYKEFGSSWSLIADYFGGKRTNNNIKNRWNTHLKSRFNEFSQKNNLTKNSNSDKEEACQSRNFLSGNISNLQSKSSNSDHSLNNALDTSEQVPNLAISKSAKKVYPNINQQRMFFSELHQKRNQFFHQQLVFMNHQPLIRRELQHRVIRLRQQQQLQKQQIENDKQIDELFNTNSLNEDSFNALDNIFNEATDFDFFQNISF</sequence>
<proteinExistence type="predicted"/>
<dbReference type="InterPro" id="IPR009057">
    <property type="entry name" value="Homeodomain-like_sf"/>
</dbReference>
<name>A0ABR2J0L5_9EUKA</name>
<dbReference type="Pfam" id="PF00249">
    <property type="entry name" value="Myb_DNA-binding"/>
    <property type="match status" value="2"/>
</dbReference>
<dbReference type="EMBL" id="JAPFFF010000014">
    <property type="protein sequence ID" value="KAK8871049.1"/>
    <property type="molecule type" value="Genomic_DNA"/>
</dbReference>
<evidence type="ECO:0000313" key="3">
    <source>
        <dbReference type="EMBL" id="KAK8871049.1"/>
    </source>
</evidence>
<dbReference type="PROSITE" id="PS51294">
    <property type="entry name" value="HTH_MYB"/>
    <property type="match status" value="2"/>
</dbReference>
<organism evidence="3 4">
    <name type="scientific">Tritrichomonas musculus</name>
    <dbReference type="NCBI Taxonomy" id="1915356"/>
    <lineage>
        <taxon>Eukaryota</taxon>
        <taxon>Metamonada</taxon>
        <taxon>Parabasalia</taxon>
        <taxon>Tritrichomonadida</taxon>
        <taxon>Tritrichomonadidae</taxon>
        <taxon>Tritrichomonas</taxon>
    </lineage>
</organism>
<dbReference type="PANTHER" id="PTHR45614:SF253">
    <property type="entry name" value="CHROMOSOME UNDETERMINED SCAFFOLD_38, WHOLE GENOME SHOTGUN SEQUENCE"/>
    <property type="match status" value="1"/>
</dbReference>
<evidence type="ECO:0000259" key="2">
    <source>
        <dbReference type="PROSITE" id="PS51294"/>
    </source>
</evidence>
<evidence type="ECO:0000313" key="4">
    <source>
        <dbReference type="Proteomes" id="UP001470230"/>
    </source>
</evidence>
<evidence type="ECO:0000259" key="1">
    <source>
        <dbReference type="PROSITE" id="PS50090"/>
    </source>
</evidence>
<dbReference type="SUPFAM" id="SSF46689">
    <property type="entry name" value="Homeodomain-like"/>
    <property type="match status" value="2"/>
</dbReference>
<dbReference type="InterPro" id="IPR017930">
    <property type="entry name" value="Myb_dom"/>
</dbReference>
<feature type="domain" description="Myb-like" evidence="1">
    <location>
        <begin position="75"/>
        <end position="126"/>
    </location>
</feature>
<comment type="caution">
    <text evidence="3">The sequence shown here is derived from an EMBL/GenBank/DDBJ whole genome shotgun (WGS) entry which is preliminary data.</text>
</comment>
<protein>
    <recommendedName>
        <fullName evidence="5">Myb-like DNA-binding domain containing protein</fullName>
    </recommendedName>
</protein>
<dbReference type="SMART" id="SM00717">
    <property type="entry name" value="SANT"/>
    <property type="match status" value="2"/>
</dbReference>
<dbReference type="PROSITE" id="PS50090">
    <property type="entry name" value="MYB_LIKE"/>
    <property type="match status" value="2"/>
</dbReference>
<feature type="domain" description="HTH myb-type" evidence="2">
    <location>
        <begin position="75"/>
        <end position="130"/>
    </location>
</feature>
<feature type="domain" description="Myb-like" evidence="1">
    <location>
        <begin position="23"/>
        <end position="74"/>
    </location>
</feature>